<keyword evidence="3" id="KW-1185">Reference proteome</keyword>
<dbReference type="EMBL" id="AP027731">
    <property type="protein sequence ID" value="BDZ47003.1"/>
    <property type="molecule type" value="Genomic_DNA"/>
</dbReference>
<dbReference type="PANTHER" id="PTHR43194:SF2">
    <property type="entry name" value="PEROXISOMAL MEMBRANE PROTEIN LPX1"/>
    <property type="match status" value="1"/>
</dbReference>
<evidence type="ECO:0000313" key="3">
    <source>
        <dbReference type="Proteomes" id="UP001321498"/>
    </source>
</evidence>
<dbReference type="Proteomes" id="UP001321498">
    <property type="component" value="Chromosome"/>
</dbReference>
<gene>
    <name evidence="2" type="ORF">GCM10025866_29120</name>
</gene>
<dbReference type="InterPro" id="IPR050228">
    <property type="entry name" value="Carboxylesterase_BioH"/>
</dbReference>
<dbReference type="PANTHER" id="PTHR43194">
    <property type="entry name" value="HYDROLASE ALPHA/BETA FOLD FAMILY"/>
    <property type="match status" value="1"/>
</dbReference>
<proteinExistence type="predicted"/>
<organism evidence="2 3">
    <name type="scientific">Naasia aerilata</name>
    <dbReference type="NCBI Taxonomy" id="1162966"/>
    <lineage>
        <taxon>Bacteria</taxon>
        <taxon>Bacillati</taxon>
        <taxon>Actinomycetota</taxon>
        <taxon>Actinomycetes</taxon>
        <taxon>Micrococcales</taxon>
        <taxon>Microbacteriaceae</taxon>
        <taxon>Naasia</taxon>
    </lineage>
</organism>
<evidence type="ECO:0000313" key="2">
    <source>
        <dbReference type="EMBL" id="BDZ47003.1"/>
    </source>
</evidence>
<dbReference type="PRINTS" id="PR00111">
    <property type="entry name" value="ABHYDROLASE"/>
</dbReference>
<evidence type="ECO:0000259" key="1">
    <source>
        <dbReference type="Pfam" id="PF12697"/>
    </source>
</evidence>
<sequence>MPALTATPLGGAADATVLLLLPSLGGSYEDWRPAAALLAERWRVFGVDLPGHGASAIAEEPFTIADLAQGVLDVVDELDVDDFGVVGTSLGGAVVQELALADPEGLVFTGVVCAAPRMGDRDSWQERAAAVRRRGTGSLVGSLAERWFTPGFATAHPEVVGRVLAGVAATDDESYALCCEALGEWDARERILAISVPVLAVRGENDPTATEEAMRPLLRAPGVTERVIPRVRHQAAIEAPDAVAAALLGG</sequence>
<dbReference type="Pfam" id="PF12697">
    <property type="entry name" value="Abhydrolase_6"/>
    <property type="match status" value="1"/>
</dbReference>
<dbReference type="SUPFAM" id="SSF53474">
    <property type="entry name" value="alpha/beta-Hydrolases"/>
    <property type="match status" value="1"/>
</dbReference>
<dbReference type="Gene3D" id="3.40.50.1820">
    <property type="entry name" value="alpha/beta hydrolase"/>
    <property type="match status" value="1"/>
</dbReference>
<name>A0ABN6XUF0_9MICO</name>
<feature type="domain" description="AB hydrolase-1" evidence="1">
    <location>
        <begin position="18"/>
        <end position="246"/>
    </location>
</feature>
<reference evidence="3" key="1">
    <citation type="journal article" date="2019" name="Int. J. Syst. Evol. Microbiol.">
        <title>The Global Catalogue of Microorganisms (GCM) 10K type strain sequencing project: providing services to taxonomists for standard genome sequencing and annotation.</title>
        <authorList>
            <consortium name="The Broad Institute Genomics Platform"/>
            <consortium name="The Broad Institute Genome Sequencing Center for Infectious Disease"/>
            <person name="Wu L."/>
            <person name="Ma J."/>
        </authorList>
    </citation>
    <scope>NUCLEOTIDE SEQUENCE [LARGE SCALE GENOMIC DNA]</scope>
    <source>
        <strain evidence="3">NBRC 108725</strain>
    </source>
</reference>
<accession>A0ABN6XUF0</accession>
<protein>
    <submittedName>
        <fullName evidence="2">3-oxoadipate enol-lactonase</fullName>
    </submittedName>
</protein>
<dbReference type="InterPro" id="IPR000073">
    <property type="entry name" value="AB_hydrolase_1"/>
</dbReference>
<dbReference type="RefSeq" id="WP_286276973.1">
    <property type="nucleotide sequence ID" value="NZ_AP027731.1"/>
</dbReference>
<dbReference type="InterPro" id="IPR029058">
    <property type="entry name" value="AB_hydrolase_fold"/>
</dbReference>